<keyword evidence="1" id="KW-0812">Transmembrane</keyword>
<organism evidence="2 3">
    <name type="scientific">Gracilariopsis chorda</name>
    <dbReference type="NCBI Taxonomy" id="448386"/>
    <lineage>
        <taxon>Eukaryota</taxon>
        <taxon>Rhodophyta</taxon>
        <taxon>Florideophyceae</taxon>
        <taxon>Rhodymeniophycidae</taxon>
        <taxon>Gracilariales</taxon>
        <taxon>Gracilariaceae</taxon>
        <taxon>Gracilariopsis</taxon>
    </lineage>
</organism>
<keyword evidence="1" id="KW-1133">Transmembrane helix</keyword>
<sequence>MATRKDAEDPKSSLSTPAERDIPEGELFQIIDETGEGFGFDLTPETLAKPFAIGAVSLFTLGMMAGIPFGLAMGRSQETKGSSKKITPTMGGIRFAATTFGLGTLLCSMMGAAGFYGIKTYYHVNSFEEFGRVMRETVPDRRAEMEKGLAPVLAFVRKNAGENLPGPMKSFRDWFHVTRLGKWIKRQVDSSVTTSDQDSQCSVSESSER</sequence>
<dbReference type="Proteomes" id="UP000247409">
    <property type="component" value="Unassembled WGS sequence"/>
</dbReference>
<proteinExistence type="predicted"/>
<keyword evidence="3" id="KW-1185">Reference proteome</keyword>
<comment type="caution">
    <text evidence="2">The sequence shown here is derived from an EMBL/GenBank/DDBJ whole genome shotgun (WGS) entry which is preliminary data.</text>
</comment>
<dbReference type="OrthoDB" id="21084at2759"/>
<feature type="transmembrane region" description="Helical" evidence="1">
    <location>
        <begin position="95"/>
        <end position="118"/>
    </location>
</feature>
<keyword evidence="1" id="KW-0472">Membrane</keyword>
<evidence type="ECO:0000313" key="2">
    <source>
        <dbReference type="EMBL" id="PXF43797.1"/>
    </source>
</evidence>
<accession>A0A2V3IP16</accession>
<dbReference type="AlphaFoldDB" id="A0A2V3IP16"/>
<protein>
    <recommendedName>
        <fullName evidence="4">Transmembrane protein 242</fullName>
    </recommendedName>
</protein>
<gene>
    <name evidence="2" type="ORF">BWQ96_06418</name>
</gene>
<reference evidence="2 3" key="1">
    <citation type="journal article" date="2018" name="Mol. Biol. Evol.">
        <title>Analysis of the draft genome of the red seaweed Gracilariopsis chorda provides insights into genome size evolution in Rhodophyta.</title>
        <authorList>
            <person name="Lee J."/>
            <person name="Yang E.C."/>
            <person name="Graf L."/>
            <person name="Yang J.H."/>
            <person name="Qiu H."/>
            <person name="Zel Zion U."/>
            <person name="Chan C.X."/>
            <person name="Stephens T.G."/>
            <person name="Weber A.P.M."/>
            <person name="Boo G.H."/>
            <person name="Boo S.M."/>
            <person name="Kim K.M."/>
            <person name="Shin Y."/>
            <person name="Jung M."/>
            <person name="Lee S.J."/>
            <person name="Yim H.S."/>
            <person name="Lee J.H."/>
            <person name="Bhattacharya D."/>
            <person name="Yoon H.S."/>
        </authorList>
    </citation>
    <scope>NUCLEOTIDE SEQUENCE [LARGE SCALE GENOMIC DNA]</scope>
    <source>
        <strain evidence="2 3">SKKU-2015</strain>
        <tissue evidence="2">Whole body</tissue>
    </source>
</reference>
<evidence type="ECO:0008006" key="4">
    <source>
        <dbReference type="Google" id="ProtNLM"/>
    </source>
</evidence>
<feature type="transmembrane region" description="Helical" evidence="1">
    <location>
        <begin position="51"/>
        <end position="74"/>
    </location>
</feature>
<name>A0A2V3IP16_9FLOR</name>
<dbReference type="EMBL" id="NBIV01000110">
    <property type="protein sequence ID" value="PXF43797.1"/>
    <property type="molecule type" value="Genomic_DNA"/>
</dbReference>
<evidence type="ECO:0000256" key="1">
    <source>
        <dbReference type="SAM" id="Phobius"/>
    </source>
</evidence>
<evidence type="ECO:0000313" key="3">
    <source>
        <dbReference type="Proteomes" id="UP000247409"/>
    </source>
</evidence>